<protein>
    <submittedName>
        <fullName evidence="2">Uncharacterized protein</fullName>
    </submittedName>
</protein>
<reference evidence="2 3" key="1">
    <citation type="submission" date="2017-06" db="EMBL/GenBank/DDBJ databases">
        <authorList>
            <person name="Kim H.J."/>
            <person name="Triplett B.A."/>
        </authorList>
    </citation>
    <scope>NUCLEOTIDE SEQUENCE [LARGE SCALE GENOMIC DNA]</scope>
    <source>
        <strain evidence="2 3">CGMCC 4.5593</strain>
    </source>
</reference>
<feature type="region of interest" description="Disordered" evidence="1">
    <location>
        <begin position="1"/>
        <end position="212"/>
    </location>
</feature>
<dbReference type="AlphaFoldDB" id="A0A239PF69"/>
<evidence type="ECO:0000313" key="2">
    <source>
        <dbReference type="EMBL" id="SNT65737.1"/>
    </source>
</evidence>
<feature type="region of interest" description="Disordered" evidence="1">
    <location>
        <begin position="235"/>
        <end position="259"/>
    </location>
</feature>
<keyword evidence="3" id="KW-1185">Reference proteome</keyword>
<feature type="compositionally biased region" description="Polar residues" evidence="1">
    <location>
        <begin position="180"/>
        <end position="200"/>
    </location>
</feature>
<feature type="compositionally biased region" description="Basic residues" evidence="1">
    <location>
        <begin position="51"/>
        <end position="63"/>
    </location>
</feature>
<gene>
    <name evidence="2" type="ORF">SAMN05421812_1266</name>
</gene>
<dbReference type="EMBL" id="FZPH01000026">
    <property type="protein sequence ID" value="SNT65737.1"/>
    <property type="molecule type" value="Genomic_DNA"/>
</dbReference>
<proteinExistence type="predicted"/>
<accession>A0A239PF69</accession>
<evidence type="ECO:0000313" key="3">
    <source>
        <dbReference type="Proteomes" id="UP000198362"/>
    </source>
</evidence>
<feature type="compositionally biased region" description="Pro residues" evidence="1">
    <location>
        <begin position="30"/>
        <end position="42"/>
    </location>
</feature>
<name>A0A239PF69_9ACTN</name>
<feature type="compositionally biased region" description="Polar residues" evidence="1">
    <location>
        <begin position="129"/>
        <end position="141"/>
    </location>
</feature>
<organism evidence="2 3">
    <name type="scientific">Asanoa hainanensis</name>
    <dbReference type="NCBI Taxonomy" id="560556"/>
    <lineage>
        <taxon>Bacteria</taxon>
        <taxon>Bacillati</taxon>
        <taxon>Actinomycetota</taxon>
        <taxon>Actinomycetes</taxon>
        <taxon>Micromonosporales</taxon>
        <taxon>Micromonosporaceae</taxon>
        <taxon>Asanoa</taxon>
    </lineage>
</organism>
<sequence length="301" mass="32010">MGLQARPTPPRPPAEQHYRPGSTSTITTEPTPPWPATHPPAASPTSMGRTARGRSRQPLHHGRPAAAPRAAGRPRRTTDAALEAAAGSPSTTDARQPHPGGRPTTANDRRGARGRSRQPLHHEARRPSTAATSAHPTSFTGNLRGLRGGCSGPGPDPCTGPSGRVAADIGERWSAPGRANQGSSRPSWSMSRPGSTSCRTLTAGLHRRKKPPWSVRATAADVNHLNLGEAGQVSRKRSIARERGGSARGLVRNSRRDKRSAQPGACLFERFLDLRIVGRSGLTGVRPPCHCSPPCGRCRRR</sequence>
<evidence type="ECO:0000256" key="1">
    <source>
        <dbReference type="SAM" id="MobiDB-lite"/>
    </source>
</evidence>
<dbReference type="Proteomes" id="UP000198362">
    <property type="component" value="Unassembled WGS sequence"/>
</dbReference>